<dbReference type="AlphaFoldDB" id="A0A0X3V614"/>
<evidence type="ECO:0000313" key="3">
    <source>
        <dbReference type="Proteomes" id="UP000053923"/>
    </source>
</evidence>
<protein>
    <submittedName>
        <fullName evidence="2">Uncharacterized protein</fullName>
    </submittedName>
</protein>
<dbReference type="OrthoDB" id="4185229at2"/>
<proteinExistence type="predicted"/>
<accession>A0A0X3V614</accession>
<dbReference type="Proteomes" id="UP000053923">
    <property type="component" value="Unassembled WGS sequence"/>
</dbReference>
<name>A0A0X3V614_9ACTN</name>
<sequence>MARTQGTGSGTSVDRSLTGLVGEAFECLGRAGGLVFLLAGLTLSEFGAYEGTYTAGWAGTHGNLTVRPCEVSYPSNASRSSRKNRRPVRCEGTFVSENGKSTDSNAGVQVRRRYAQGAELAVQQAEPPTAEGADGGGRKGCRVRTGEPYPVL</sequence>
<keyword evidence="3" id="KW-1185">Reference proteome</keyword>
<evidence type="ECO:0000256" key="1">
    <source>
        <dbReference type="SAM" id="MobiDB-lite"/>
    </source>
</evidence>
<dbReference type="RefSeq" id="WP_062701926.1">
    <property type="nucleotide sequence ID" value="NZ_LLZG01000081.1"/>
</dbReference>
<gene>
    <name evidence="2" type="ORF">ADL12_13400</name>
</gene>
<reference evidence="3" key="1">
    <citation type="submission" date="2015-10" db="EMBL/GenBank/DDBJ databases">
        <authorList>
            <person name="Ju K.-S."/>
            <person name="Doroghazi J.R."/>
            <person name="Metcalf W.W."/>
        </authorList>
    </citation>
    <scope>NUCLEOTIDE SEQUENCE [LARGE SCALE GENOMIC DNA]</scope>
    <source>
        <strain evidence="3">NRRL 3151</strain>
    </source>
</reference>
<feature type="region of interest" description="Disordered" evidence="1">
    <location>
        <begin position="72"/>
        <end position="152"/>
    </location>
</feature>
<evidence type="ECO:0000313" key="2">
    <source>
        <dbReference type="EMBL" id="KUL40249.1"/>
    </source>
</evidence>
<organism evidence="2 3">
    <name type="scientific">Streptomyces regalis</name>
    <dbReference type="NCBI Taxonomy" id="68262"/>
    <lineage>
        <taxon>Bacteria</taxon>
        <taxon>Bacillati</taxon>
        <taxon>Actinomycetota</taxon>
        <taxon>Actinomycetes</taxon>
        <taxon>Kitasatosporales</taxon>
        <taxon>Streptomycetaceae</taxon>
        <taxon>Streptomyces</taxon>
    </lineage>
</organism>
<feature type="compositionally biased region" description="Polar residues" evidence="1">
    <location>
        <begin position="95"/>
        <end position="107"/>
    </location>
</feature>
<dbReference type="EMBL" id="LLZG01000081">
    <property type="protein sequence ID" value="KUL40249.1"/>
    <property type="molecule type" value="Genomic_DNA"/>
</dbReference>
<comment type="caution">
    <text evidence="2">The sequence shown here is derived from an EMBL/GenBank/DDBJ whole genome shotgun (WGS) entry which is preliminary data.</text>
</comment>